<keyword evidence="3" id="KW-1185">Reference proteome</keyword>
<dbReference type="PANTHER" id="PTHR40370:SF1">
    <property type="entry name" value="DUF3074 DOMAIN-CONTAINING PROTEIN"/>
    <property type="match status" value="1"/>
</dbReference>
<dbReference type="CDD" id="cd08864">
    <property type="entry name" value="SRPBCC_DUF3074"/>
    <property type="match status" value="1"/>
</dbReference>
<dbReference type="PANTHER" id="PTHR40370">
    <property type="entry name" value="EXPRESSED PROTEIN"/>
    <property type="match status" value="1"/>
</dbReference>
<accession>A0A0F4Z5P7</accession>
<organism evidence="2 3">
    <name type="scientific">Rasamsonia emersonii (strain ATCC 16479 / CBS 393.64 / IMI 116815)</name>
    <dbReference type="NCBI Taxonomy" id="1408163"/>
    <lineage>
        <taxon>Eukaryota</taxon>
        <taxon>Fungi</taxon>
        <taxon>Dikarya</taxon>
        <taxon>Ascomycota</taxon>
        <taxon>Pezizomycotina</taxon>
        <taxon>Eurotiomycetes</taxon>
        <taxon>Eurotiomycetidae</taxon>
        <taxon>Eurotiales</taxon>
        <taxon>Trichocomaceae</taxon>
        <taxon>Rasamsonia</taxon>
    </lineage>
</organism>
<dbReference type="AlphaFoldDB" id="A0A0F4Z5P7"/>
<protein>
    <recommendedName>
        <fullName evidence="1">DUF3074 domain-containing protein</fullName>
    </recommendedName>
</protein>
<proteinExistence type="predicted"/>
<evidence type="ECO:0000313" key="2">
    <source>
        <dbReference type="EMBL" id="KKA25421.1"/>
    </source>
</evidence>
<dbReference type="InterPro" id="IPR024500">
    <property type="entry name" value="DUF3074"/>
</dbReference>
<sequence>MPSSLIRLRPLPFSSLPPHPSLNDRSSSTFRPSLETFLHSALSETQTLVATTIPQTFKTDKKLRSSSPSAAKVQLSTGTIDNEFWVCRRSVHVDAAEEGTATWEEFEKGLRENHSENEMAYTPSVTAVEHLLEWPIQAEIEGGWRSVHMHERGTSYLIRQSINQPVNLITHTFHPSALISPRTFISLVISAVLPATEQSGSETPSQGFFTVQIPLTHDPAAQASDSPLPDSIRDQIRSTTPKNTIFASYASVERVLLLPPGSSSSATNNGSNRKNIEWTMATTSDAGGLIPQWVQRSWTMGGVPKAVVADVGLFLDWTARQRKKQ</sequence>
<comment type="caution">
    <text evidence="2">The sequence shown here is derived from an EMBL/GenBank/DDBJ whole genome shotgun (WGS) entry which is preliminary data.</text>
</comment>
<dbReference type="GeneID" id="25312576"/>
<dbReference type="EMBL" id="LASV01000022">
    <property type="protein sequence ID" value="KKA25421.1"/>
    <property type="molecule type" value="Genomic_DNA"/>
</dbReference>
<dbReference type="Proteomes" id="UP000053958">
    <property type="component" value="Unassembled WGS sequence"/>
</dbReference>
<dbReference type="STRING" id="1408163.A0A0F4Z5P7"/>
<gene>
    <name evidence="2" type="ORF">T310_0522</name>
</gene>
<feature type="domain" description="DUF3074" evidence="1">
    <location>
        <begin position="85"/>
        <end position="318"/>
    </location>
</feature>
<dbReference type="OrthoDB" id="6423603at2759"/>
<name>A0A0F4Z5P7_RASE3</name>
<evidence type="ECO:0000259" key="1">
    <source>
        <dbReference type="Pfam" id="PF11274"/>
    </source>
</evidence>
<dbReference type="RefSeq" id="XP_013332033.1">
    <property type="nucleotide sequence ID" value="XM_013476579.1"/>
</dbReference>
<evidence type="ECO:0000313" key="3">
    <source>
        <dbReference type="Proteomes" id="UP000053958"/>
    </source>
</evidence>
<dbReference type="Pfam" id="PF11274">
    <property type="entry name" value="DUF3074"/>
    <property type="match status" value="1"/>
</dbReference>
<reference evidence="2 3" key="1">
    <citation type="submission" date="2015-04" db="EMBL/GenBank/DDBJ databases">
        <authorList>
            <person name="Heijne W.H."/>
            <person name="Fedorova N.D."/>
            <person name="Nierman W.C."/>
            <person name="Vollebregt A.W."/>
            <person name="Zhao Z."/>
            <person name="Wu L."/>
            <person name="Kumar M."/>
            <person name="Stam H."/>
            <person name="van den Berg M.A."/>
            <person name="Pel H.J."/>
        </authorList>
    </citation>
    <scope>NUCLEOTIDE SEQUENCE [LARGE SCALE GENOMIC DNA]</scope>
    <source>
        <strain evidence="2 3">CBS 393.64</strain>
    </source>
</reference>